<proteinExistence type="predicted"/>
<dbReference type="Proteomes" id="UP000728185">
    <property type="component" value="Unassembled WGS sequence"/>
</dbReference>
<dbReference type="AlphaFoldDB" id="A0A8E0RVH8"/>
<evidence type="ECO:0000313" key="2">
    <source>
        <dbReference type="Proteomes" id="UP000728185"/>
    </source>
</evidence>
<protein>
    <submittedName>
        <fullName evidence="1">Uncharacterized protein</fullName>
    </submittedName>
</protein>
<dbReference type="EMBL" id="LUCM01004697">
    <property type="protein sequence ID" value="KAA0193951.1"/>
    <property type="molecule type" value="Genomic_DNA"/>
</dbReference>
<gene>
    <name evidence="1" type="ORF">FBUS_10146</name>
</gene>
<accession>A0A8E0RVH8</accession>
<comment type="caution">
    <text evidence="1">The sequence shown here is derived from an EMBL/GenBank/DDBJ whole genome shotgun (WGS) entry which is preliminary data.</text>
</comment>
<keyword evidence="2" id="KW-1185">Reference proteome</keyword>
<sequence length="513" mass="57706">MRILPCYLLTIPISKSYLFTEICTFFSKVLEEVYSLGNDAGIVAEQFASHFTPALERKKWLCSNGKRSTACVIFVNDLALIDPIACIEPYIKPNHLLDSVFSELCADGHSLRVNWDSFLNWENVQTCPGLKESLPSEEFTTDLLNTPELGTHVLFTSYLFSKEQEALTNVQRDIQDLADAVRYSLPELNKIPRNRSQWADLLLRQVRELLVPVCESGKLNLLCRLEFAMAVSLALSACHSRSPNECHNDSDANSVSLEKLLMRYERSLIVAAQVDAKLISQLEEPTKCEPIVMQAINQARLKLKYLDDIFLFLVYILSLVPAQSPVSNFVWDSMTQLLQTGKRTRESATRHGRGFLVPSCMSVDRLIRNLKALREERRMLPCYNCLWSSQPRYRSPLIQLVSDLRTASLQPSDTSPSLKGLKYHSSTSRSAKWLTGLSRYIPLGGSGQHTGVSHDVDYVILVIMGSVSFSLVRDLLETAQGHASRESPFRLKIVANQFTGGIPGLSGFFKMDN</sequence>
<name>A0A8E0RVH8_9TREM</name>
<dbReference type="OrthoDB" id="6228668at2759"/>
<organism evidence="1 2">
    <name type="scientific">Fasciolopsis buskii</name>
    <dbReference type="NCBI Taxonomy" id="27845"/>
    <lineage>
        <taxon>Eukaryota</taxon>
        <taxon>Metazoa</taxon>
        <taxon>Spiralia</taxon>
        <taxon>Lophotrochozoa</taxon>
        <taxon>Platyhelminthes</taxon>
        <taxon>Trematoda</taxon>
        <taxon>Digenea</taxon>
        <taxon>Plagiorchiida</taxon>
        <taxon>Echinostomata</taxon>
        <taxon>Echinostomatoidea</taxon>
        <taxon>Fasciolidae</taxon>
        <taxon>Fasciolopsis</taxon>
    </lineage>
</organism>
<reference evidence="1" key="1">
    <citation type="submission" date="2019-05" db="EMBL/GenBank/DDBJ databases">
        <title>Annotation for the trematode Fasciolopsis buski.</title>
        <authorList>
            <person name="Choi Y.-J."/>
        </authorList>
    </citation>
    <scope>NUCLEOTIDE SEQUENCE</scope>
    <source>
        <strain evidence="1">HT</strain>
        <tissue evidence="1">Whole worm</tissue>
    </source>
</reference>
<evidence type="ECO:0000313" key="1">
    <source>
        <dbReference type="EMBL" id="KAA0193951.1"/>
    </source>
</evidence>